<dbReference type="AlphaFoldDB" id="A0A380JTS8"/>
<accession>A0A380JTS8</accession>
<evidence type="ECO:0008006" key="3">
    <source>
        <dbReference type="Google" id="ProtNLM"/>
    </source>
</evidence>
<organism evidence="1 2">
    <name type="scientific">Streptococcus dysgalactiae subsp. dysgalactiae</name>
    <dbReference type="NCBI Taxonomy" id="99822"/>
    <lineage>
        <taxon>Bacteria</taxon>
        <taxon>Bacillati</taxon>
        <taxon>Bacillota</taxon>
        <taxon>Bacilli</taxon>
        <taxon>Lactobacillales</taxon>
        <taxon>Streptococcaceae</taxon>
        <taxon>Streptococcus</taxon>
    </lineage>
</organism>
<dbReference type="Proteomes" id="UP000254797">
    <property type="component" value="Unassembled WGS sequence"/>
</dbReference>
<protein>
    <recommendedName>
        <fullName evidence="3">Phage protein</fullName>
    </recommendedName>
</protein>
<sequence length="69" mass="7831">MNPNYFHVQFKLGEKVSYNTPSAEGREVISIKGAEVTKMIFTDGNELLSVIHNEIVDVYASFPIVLEYH</sequence>
<evidence type="ECO:0000313" key="1">
    <source>
        <dbReference type="EMBL" id="SUN48820.1"/>
    </source>
</evidence>
<proteinExistence type="predicted"/>
<dbReference type="EMBL" id="UHFG01000004">
    <property type="protein sequence ID" value="SUN48820.1"/>
    <property type="molecule type" value="Genomic_DNA"/>
</dbReference>
<reference evidence="1 2" key="1">
    <citation type="submission" date="2018-06" db="EMBL/GenBank/DDBJ databases">
        <authorList>
            <consortium name="Pathogen Informatics"/>
            <person name="Doyle S."/>
        </authorList>
    </citation>
    <scope>NUCLEOTIDE SEQUENCE [LARGE SCALE GENOMIC DNA]</scope>
    <source>
        <strain evidence="1 2">NCTC4670</strain>
    </source>
</reference>
<evidence type="ECO:0000313" key="2">
    <source>
        <dbReference type="Proteomes" id="UP000254797"/>
    </source>
</evidence>
<dbReference type="RefSeq" id="WP_003052450.1">
    <property type="nucleotide sequence ID" value="NZ_JAIEZY010000083.1"/>
</dbReference>
<name>A0A380JTS8_STRDY</name>
<gene>
    <name evidence="1" type="ORF">NCTC4670_00711</name>
</gene>